<dbReference type="RefSeq" id="WP_242872936.1">
    <property type="nucleotide sequence ID" value="NZ_LWAE01000001.1"/>
</dbReference>
<accession>A0A162UR09</accession>
<dbReference type="PRINTS" id="PR00812">
    <property type="entry name" value="BCTERIALGSPF"/>
</dbReference>
<feature type="transmembrane region" description="Helical" evidence="8">
    <location>
        <begin position="223"/>
        <end position="241"/>
    </location>
</feature>
<proteinExistence type="inferred from homology"/>
<feature type="domain" description="Type II secretion system protein GspF" evidence="9">
    <location>
        <begin position="69"/>
        <end position="192"/>
    </location>
</feature>
<evidence type="ECO:0000313" key="10">
    <source>
        <dbReference type="EMBL" id="KZL94200.1"/>
    </source>
</evidence>
<dbReference type="AlphaFoldDB" id="A0A162UR09"/>
<evidence type="ECO:0000259" key="9">
    <source>
        <dbReference type="Pfam" id="PF00482"/>
    </source>
</evidence>
<comment type="similarity">
    <text evidence="2">Belongs to the GSP F family.</text>
</comment>
<dbReference type="PANTHER" id="PTHR30012:SF0">
    <property type="entry name" value="TYPE II SECRETION SYSTEM PROTEIN F-RELATED"/>
    <property type="match status" value="1"/>
</dbReference>
<keyword evidence="3" id="KW-1003">Cell membrane</keyword>
<reference evidence="10 11" key="1">
    <citation type="submission" date="2016-04" db="EMBL/GenBank/DDBJ databases">
        <title>Genome sequence of Clostridium magnum DSM 2767.</title>
        <authorList>
            <person name="Poehlein A."/>
            <person name="Uhlig R."/>
            <person name="Fischer R."/>
            <person name="Bahl H."/>
            <person name="Daniel R."/>
        </authorList>
    </citation>
    <scope>NUCLEOTIDE SEQUENCE [LARGE SCALE GENOMIC DNA]</scope>
    <source>
        <strain evidence="10 11">DSM 2767</strain>
    </source>
</reference>
<keyword evidence="5 8" id="KW-0812">Transmembrane</keyword>
<comment type="caution">
    <text evidence="10">The sequence shown here is derived from an EMBL/GenBank/DDBJ whole genome shotgun (WGS) entry which is preliminary data.</text>
</comment>
<evidence type="ECO:0000256" key="7">
    <source>
        <dbReference type="ARBA" id="ARBA00023136"/>
    </source>
</evidence>
<dbReference type="EMBL" id="LWAE01000001">
    <property type="protein sequence ID" value="KZL94200.1"/>
    <property type="molecule type" value="Genomic_DNA"/>
</dbReference>
<feature type="transmembrane region" description="Helical" evidence="8">
    <location>
        <begin position="168"/>
        <end position="188"/>
    </location>
</feature>
<dbReference type="Proteomes" id="UP000076603">
    <property type="component" value="Unassembled WGS sequence"/>
</dbReference>
<keyword evidence="11" id="KW-1185">Reference proteome</keyword>
<evidence type="ECO:0000256" key="3">
    <source>
        <dbReference type="ARBA" id="ARBA00022475"/>
    </source>
</evidence>
<sequence>MERVKRIFKYTAVNLKGSRIKGYCYDTNINKLKIDLRNKGYFLLDLKMKRKSFKGLFYKKVTFQDLSVFCNGLSTMIDSGISISQAFSIIRDLNNKKQIKESLYEIDKSVSKGETIYLGMKRFSGIYPTFMIEMIKLGEESGNLDEVLKKLSQYYEKRSKISVKIKTLIIYPMLVFVTSIFMIIFVMMKIIPQFMEILNCSGGELPIITRFVLFFYTFIKTNIIQINIVLFSFIGVIYIYSNTPGGRTYLDSLKMKIPLFNKFYNKLIISRFSISMGILVSSGVIIVKALEITQSILLNKVVERKVMIAAEDIKKGESIYYSFRKQRIGDDLFLALVKTGEESGNLDNMLLKAGEIFEDDVAEILKKVIALIEPITILFLAFFIGAFVIAALMPVFSIMDSIG</sequence>
<dbReference type="PANTHER" id="PTHR30012">
    <property type="entry name" value="GENERAL SECRETION PATHWAY PROTEIN"/>
    <property type="match status" value="1"/>
</dbReference>
<evidence type="ECO:0000256" key="5">
    <source>
        <dbReference type="ARBA" id="ARBA00022692"/>
    </source>
</evidence>
<feature type="transmembrane region" description="Helical" evidence="8">
    <location>
        <begin position="194"/>
        <end position="216"/>
    </location>
</feature>
<feature type="transmembrane region" description="Helical" evidence="8">
    <location>
        <begin position="268"/>
        <end position="290"/>
    </location>
</feature>
<feature type="domain" description="Type II secretion system protein GspF" evidence="9">
    <location>
        <begin position="272"/>
        <end position="394"/>
    </location>
</feature>
<evidence type="ECO:0000256" key="8">
    <source>
        <dbReference type="SAM" id="Phobius"/>
    </source>
</evidence>
<evidence type="ECO:0000256" key="2">
    <source>
        <dbReference type="ARBA" id="ARBA00005745"/>
    </source>
</evidence>
<keyword evidence="6 8" id="KW-1133">Transmembrane helix</keyword>
<dbReference type="InterPro" id="IPR018076">
    <property type="entry name" value="T2SS_GspF_dom"/>
</dbReference>
<evidence type="ECO:0000256" key="4">
    <source>
        <dbReference type="ARBA" id="ARBA00022519"/>
    </source>
</evidence>
<protein>
    <submittedName>
        <fullName evidence="10">Type II secretion system protein F</fullName>
    </submittedName>
</protein>
<evidence type="ECO:0000313" key="11">
    <source>
        <dbReference type="Proteomes" id="UP000076603"/>
    </source>
</evidence>
<organism evidence="10 11">
    <name type="scientific">Clostridium magnum DSM 2767</name>
    <dbReference type="NCBI Taxonomy" id="1121326"/>
    <lineage>
        <taxon>Bacteria</taxon>
        <taxon>Bacillati</taxon>
        <taxon>Bacillota</taxon>
        <taxon>Clostridia</taxon>
        <taxon>Eubacteriales</taxon>
        <taxon>Clostridiaceae</taxon>
        <taxon>Clostridium</taxon>
    </lineage>
</organism>
<dbReference type="GO" id="GO:0005886">
    <property type="term" value="C:plasma membrane"/>
    <property type="evidence" value="ECO:0007669"/>
    <property type="project" value="UniProtKB-SubCell"/>
</dbReference>
<dbReference type="Gene3D" id="1.20.81.30">
    <property type="entry name" value="Type II secretion system (T2SS), domain F"/>
    <property type="match status" value="2"/>
</dbReference>
<dbReference type="FunFam" id="1.20.81.30:FF:000001">
    <property type="entry name" value="Type II secretion system protein F"/>
    <property type="match status" value="1"/>
</dbReference>
<dbReference type="PATRIC" id="fig|1121326.3.peg.1221"/>
<evidence type="ECO:0000256" key="1">
    <source>
        <dbReference type="ARBA" id="ARBA00004429"/>
    </source>
</evidence>
<feature type="transmembrane region" description="Helical" evidence="8">
    <location>
        <begin position="375"/>
        <end position="399"/>
    </location>
</feature>
<comment type="subcellular location">
    <subcellularLocation>
        <location evidence="1">Cell inner membrane</location>
        <topology evidence="1">Multi-pass membrane protein</topology>
    </subcellularLocation>
</comment>
<evidence type="ECO:0000256" key="6">
    <source>
        <dbReference type="ARBA" id="ARBA00022989"/>
    </source>
</evidence>
<keyword evidence="4" id="KW-0997">Cell inner membrane</keyword>
<name>A0A162UR09_9CLOT</name>
<keyword evidence="7 8" id="KW-0472">Membrane</keyword>
<dbReference type="STRING" id="1121326.CLMAG_12530"/>
<dbReference type="InterPro" id="IPR003004">
    <property type="entry name" value="GspF/PilC"/>
</dbReference>
<gene>
    <name evidence="10" type="primary">epsF_3</name>
    <name evidence="10" type="ORF">CLMAG_12530</name>
</gene>
<dbReference type="Pfam" id="PF00482">
    <property type="entry name" value="T2SSF"/>
    <property type="match status" value="2"/>
</dbReference>
<dbReference type="InterPro" id="IPR042094">
    <property type="entry name" value="T2SS_GspF_sf"/>
</dbReference>